<protein>
    <recommendedName>
        <fullName evidence="11">Glycosyltransferase RgtA/B/C/D-like domain-containing protein</fullName>
    </recommendedName>
</protein>
<dbReference type="PANTHER" id="PTHR33908">
    <property type="entry name" value="MANNOSYLTRANSFERASE YKCB-RELATED"/>
    <property type="match status" value="1"/>
</dbReference>
<evidence type="ECO:0000256" key="7">
    <source>
        <dbReference type="ARBA" id="ARBA00023136"/>
    </source>
</evidence>
<organism evidence="9 10">
    <name type="scientific">Candidatus Sulfobium mesophilum</name>
    <dbReference type="NCBI Taxonomy" id="2016548"/>
    <lineage>
        <taxon>Bacteria</taxon>
        <taxon>Pseudomonadati</taxon>
        <taxon>Nitrospirota</taxon>
        <taxon>Nitrospiria</taxon>
        <taxon>Nitrospirales</taxon>
        <taxon>Nitrospiraceae</taxon>
        <taxon>Candidatus Sulfobium</taxon>
    </lineage>
</organism>
<keyword evidence="3" id="KW-0328">Glycosyltransferase</keyword>
<reference evidence="10" key="1">
    <citation type="submission" date="2018-03" db="EMBL/GenBank/DDBJ databases">
        <authorList>
            <person name="Zecchin S."/>
        </authorList>
    </citation>
    <scope>NUCLEOTIDE SEQUENCE [LARGE SCALE GENOMIC DNA]</scope>
</reference>
<feature type="transmembrane region" description="Helical" evidence="8">
    <location>
        <begin position="332"/>
        <end position="350"/>
    </location>
</feature>
<feature type="transmembrane region" description="Helical" evidence="8">
    <location>
        <begin position="26"/>
        <end position="45"/>
    </location>
</feature>
<feature type="transmembrane region" description="Helical" evidence="8">
    <location>
        <begin position="187"/>
        <end position="217"/>
    </location>
</feature>
<evidence type="ECO:0000313" key="10">
    <source>
        <dbReference type="Proteomes" id="UP000245125"/>
    </source>
</evidence>
<keyword evidence="6 8" id="KW-1133">Transmembrane helix</keyword>
<keyword evidence="5 8" id="KW-0812">Transmembrane</keyword>
<dbReference type="Proteomes" id="UP000245125">
    <property type="component" value="Unassembled WGS sequence"/>
</dbReference>
<sequence length="575" mass="66194">MEVSTFGICQVREQRQMLSNLAFRQMRIPFSFVSVVLLAAVTYILHKSALSGYWRYDDGLHLAFVARYSPWQYFFVPSITSLQSGGKFFTPWNAFFYDVNLWLFGLNPKGFYAHQLIVLWLSSVATFVFLRLWTRDGWALFGAVILLSNAATVHIAQELMDGHYAAGLLFAIIALYGYVLSMRKQHWWPALIGALFYLLALMCKEIYFPLIGILPFLPEGKMKSRLRFSLPYGLVALVYIPWRFVVLNGGIGGHTPGLITHITYNEMWRIIKDFFYLPQLLLGGAAFVYTMLLAVSIDYFCKRRNRLPILIVGLFLTLTPLAPLWLGKIERFDIFFWWSLSIYFTILLSTWEKPRTLRCLLAVLILALSLQTWYKEMYSSDGSKAIRDCHDAASKFILNSNSQQVLYDSLNVWYPASDVVISLVEAEKELYPLSPRRGPVISDPDSLNSLLNKATIWGYNDQCRCMEDITSKVPSLILDFRKKQYERPLFIHVKYEQEKVFWEVGPYGDGIYVVVFVNSNASAMTLPAIKGTAAFDISRKIDFYLRYKSPNGWMTRSPNFHYAPASDPELSWSRK</sequence>
<keyword evidence="4" id="KW-0808">Transferase</keyword>
<feature type="transmembrane region" description="Helical" evidence="8">
    <location>
        <begin position="111"/>
        <end position="132"/>
    </location>
</feature>
<evidence type="ECO:0000256" key="3">
    <source>
        <dbReference type="ARBA" id="ARBA00022676"/>
    </source>
</evidence>
<dbReference type="GO" id="GO:0005886">
    <property type="term" value="C:plasma membrane"/>
    <property type="evidence" value="ECO:0007669"/>
    <property type="project" value="UniProtKB-SubCell"/>
</dbReference>
<gene>
    <name evidence="9" type="ORF">NBG4_180029</name>
</gene>
<evidence type="ECO:0000256" key="8">
    <source>
        <dbReference type="SAM" id="Phobius"/>
    </source>
</evidence>
<evidence type="ECO:0000313" key="9">
    <source>
        <dbReference type="EMBL" id="SPQ00153.1"/>
    </source>
</evidence>
<proteinExistence type="predicted"/>
<feature type="transmembrane region" description="Helical" evidence="8">
    <location>
        <begin position="138"/>
        <end position="156"/>
    </location>
</feature>
<accession>A0A2U3QFG5</accession>
<evidence type="ECO:0000256" key="1">
    <source>
        <dbReference type="ARBA" id="ARBA00004651"/>
    </source>
</evidence>
<keyword evidence="2" id="KW-1003">Cell membrane</keyword>
<feature type="transmembrane region" description="Helical" evidence="8">
    <location>
        <begin position="229"/>
        <end position="246"/>
    </location>
</feature>
<keyword evidence="10" id="KW-1185">Reference proteome</keyword>
<evidence type="ECO:0000256" key="2">
    <source>
        <dbReference type="ARBA" id="ARBA00022475"/>
    </source>
</evidence>
<dbReference type="GO" id="GO:0016763">
    <property type="term" value="F:pentosyltransferase activity"/>
    <property type="evidence" value="ECO:0007669"/>
    <property type="project" value="TreeGrafter"/>
</dbReference>
<comment type="subcellular location">
    <subcellularLocation>
        <location evidence="1">Cell membrane</location>
        <topology evidence="1">Multi-pass membrane protein</topology>
    </subcellularLocation>
</comment>
<dbReference type="PANTHER" id="PTHR33908:SF11">
    <property type="entry name" value="MEMBRANE PROTEIN"/>
    <property type="match status" value="1"/>
</dbReference>
<feature type="transmembrane region" description="Helical" evidence="8">
    <location>
        <begin position="307"/>
        <end position="326"/>
    </location>
</feature>
<dbReference type="EMBL" id="OUUY01000062">
    <property type="protein sequence ID" value="SPQ00153.1"/>
    <property type="molecule type" value="Genomic_DNA"/>
</dbReference>
<name>A0A2U3QFG5_9BACT</name>
<feature type="transmembrane region" description="Helical" evidence="8">
    <location>
        <begin position="274"/>
        <end position="295"/>
    </location>
</feature>
<dbReference type="GO" id="GO:0009103">
    <property type="term" value="P:lipopolysaccharide biosynthetic process"/>
    <property type="evidence" value="ECO:0007669"/>
    <property type="project" value="UniProtKB-ARBA"/>
</dbReference>
<evidence type="ECO:0008006" key="11">
    <source>
        <dbReference type="Google" id="ProtNLM"/>
    </source>
</evidence>
<dbReference type="OrthoDB" id="8820816at2"/>
<evidence type="ECO:0000256" key="5">
    <source>
        <dbReference type="ARBA" id="ARBA00022692"/>
    </source>
</evidence>
<evidence type="ECO:0000256" key="6">
    <source>
        <dbReference type="ARBA" id="ARBA00022989"/>
    </source>
</evidence>
<dbReference type="InterPro" id="IPR050297">
    <property type="entry name" value="LipidA_mod_glycosyltrf_83"/>
</dbReference>
<feature type="transmembrane region" description="Helical" evidence="8">
    <location>
        <begin position="163"/>
        <end position="181"/>
    </location>
</feature>
<dbReference type="AlphaFoldDB" id="A0A2U3QFG5"/>
<keyword evidence="7 8" id="KW-0472">Membrane</keyword>
<evidence type="ECO:0000256" key="4">
    <source>
        <dbReference type="ARBA" id="ARBA00022679"/>
    </source>
</evidence>